<dbReference type="GO" id="GO:0016740">
    <property type="term" value="F:transferase activity"/>
    <property type="evidence" value="ECO:0007669"/>
    <property type="project" value="UniProtKB-KW"/>
</dbReference>
<dbReference type="Proteomes" id="UP000230775">
    <property type="component" value="Unassembled WGS sequence"/>
</dbReference>
<name>A0A2H0WR30_9BACT</name>
<feature type="non-terminal residue" evidence="1">
    <location>
        <position position="1"/>
    </location>
</feature>
<proteinExistence type="predicted"/>
<dbReference type="EMBL" id="PEZI01000064">
    <property type="protein sequence ID" value="PIS14369.1"/>
    <property type="molecule type" value="Genomic_DNA"/>
</dbReference>
<organism evidence="1 2">
    <name type="scientific">Candidatus Shapirobacteria bacterium CG09_land_8_20_14_0_10_39_12</name>
    <dbReference type="NCBI Taxonomy" id="1974885"/>
    <lineage>
        <taxon>Bacteria</taxon>
        <taxon>Candidatus Shapironibacteriota</taxon>
    </lineage>
</organism>
<accession>A0A2H0WR30</accession>
<dbReference type="AlphaFoldDB" id="A0A2H0WR30"/>
<keyword evidence="1" id="KW-0808">Transferase</keyword>
<gene>
    <name evidence="1" type="ORF">COT64_02990</name>
</gene>
<evidence type="ECO:0000313" key="2">
    <source>
        <dbReference type="Proteomes" id="UP000230775"/>
    </source>
</evidence>
<evidence type="ECO:0000313" key="1">
    <source>
        <dbReference type="EMBL" id="PIS14369.1"/>
    </source>
</evidence>
<sequence>NNAFWIKRKKMFLGRWMKKGGQYPDPVIRLFKKGKARLPCKSVHEQMEVEGAVGWLKNELIHLPNFSFFQYVAKDNLYSTLTAEEMQEKNMPVNIFSLLKYFYWEPHKIFFSIYFRHRGFLDGFPGFVFAFYSALHQMTAYVKYWEMKNASCN</sequence>
<comment type="caution">
    <text evidence="1">The sequence shown here is derived from an EMBL/GenBank/DDBJ whole genome shotgun (WGS) entry which is preliminary data.</text>
</comment>
<protein>
    <submittedName>
        <fullName evidence="1">Glycosyltransferase family 2 protein</fullName>
    </submittedName>
</protein>
<reference evidence="2" key="1">
    <citation type="submission" date="2017-09" db="EMBL/GenBank/DDBJ databases">
        <title>Depth-based differentiation of microbial function through sediment-hosted aquifers and enrichment of novel symbionts in the deep terrestrial subsurface.</title>
        <authorList>
            <person name="Probst A.J."/>
            <person name="Ladd B."/>
            <person name="Jarett J.K."/>
            <person name="Geller-Mcgrath D.E."/>
            <person name="Sieber C.M.K."/>
            <person name="Emerson J.B."/>
            <person name="Anantharaman K."/>
            <person name="Thomas B.C."/>
            <person name="Malmstrom R."/>
            <person name="Stieglmeier M."/>
            <person name="Klingl A."/>
            <person name="Woyke T."/>
            <person name="Ryan C.M."/>
            <person name="Banfield J.F."/>
        </authorList>
    </citation>
    <scope>NUCLEOTIDE SEQUENCE [LARGE SCALE GENOMIC DNA]</scope>
</reference>